<gene>
    <name evidence="4" type="ORF">GCM10025863_17770</name>
</gene>
<comment type="catalytic activity">
    <reaction evidence="1">
        <text>D-fructose 6-phosphate + L-glutamine = D-glucosamine 6-phosphate + L-glutamate</text>
        <dbReference type="Rhea" id="RHEA:13237"/>
        <dbReference type="ChEBI" id="CHEBI:29985"/>
        <dbReference type="ChEBI" id="CHEBI:58359"/>
        <dbReference type="ChEBI" id="CHEBI:58725"/>
        <dbReference type="ChEBI" id="CHEBI:61527"/>
        <dbReference type="EC" id="2.6.1.16"/>
    </reaction>
</comment>
<evidence type="ECO:0000313" key="5">
    <source>
        <dbReference type="Proteomes" id="UP001321543"/>
    </source>
</evidence>
<evidence type="ECO:0000256" key="1">
    <source>
        <dbReference type="ARBA" id="ARBA00001031"/>
    </source>
</evidence>
<name>A0ABN6X2Z1_9MICO</name>
<dbReference type="PANTHER" id="PTHR10937">
    <property type="entry name" value="GLUCOSAMINE--FRUCTOSE-6-PHOSPHATE AMINOTRANSFERASE, ISOMERIZING"/>
    <property type="match status" value="1"/>
</dbReference>
<dbReference type="EMBL" id="AP027728">
    <property type="protein sequence ID" value="BDZ39163.1"/>
    <property type="molecule type" value="Genomic_DNA"/>
</dbReference>
<dbReference type="EC" id="2.6.1.16" evidence="2"/>
<protein>
    <recommendedName>
        <fullName evidence="3">Glutamine--fructose-6-phosphate aminotransferase [isomerizing]</fullName>
        <ecNumber evidence="2">2.6.1.16</ecNumber>
    </recommendedName>
</protein>
<dbReference type="Gene3D" id="3.40.50.10490">
    <property type="entry name" value="Glucose-6-phosphate isomerase like protein, domain 1"/>
    <property type="match status" value="2"/>
</dbReference>
<evidence type="ECO:0000256" key="3">
    <source>
        <dbReference type="ARBA" id="ARBA00016090"/>
    </source>
</evidence>
<dbReference type="PANTHER" id="PTHR10937:SF0">
    <property type="entry name" value="GLUTAMINE--FRUCTOSE-6-PHOSPHATE TRANSAMINASE (ISOMERIZING)"/>
    <property type="match status" value="1"/>
</dbReference>
<sequence>MLPYADEVIRIPLASPLFEPILSVVPLQIFAMALATAKGLDVDQPRNLAKSVTVE</sequence>
<evidence type="ECO:0000256" key="2">
    <source>
        <dbReference type="ARBA" id="ARBA00012916"/>
    </source>
</evidence>
<reference evidence="5" key="1">
    <citation type="journal article" date="2019" name="Int. J. Syst. Evol. Microbiol.">
        <title>The Global Catalogue of Microorganisms (GCM) 10K type strain sequencing project: providing services to taxonomists for standard genome sequencing and annotation.</title>
        <authorList>
            <consortium name="The Broad Institute Genomics Platform"/>
            <consortium name="The Broad Institute Genome Sequencing Center for Infectious Disease"/>
            <person name="Wu L."/>
            <person name="Ma J."/>
        </authorList>
    </citation>
    <scope>NUCLEOTIDE SEQUENCE [LARGE SCALE GENOMIC DNA]</scope>
    <source>
        <strain evidence="5">NBRC 106310</strain>
    </source>
</reference>
<dbReference type="Proteomes" id="UP001321543">
    <property type="component" value="Chromosome"/>
</dbReference>
<organism evidence="4 5">
    <name type="scientific">Microbacterium suwonense</name>
    <dbReference type="NCBI Taxonomy" id="683047"/>
    <lineage>
        <taxon>Bacteria</taxon>
        <taxon>Bacillati</taxon>
        <taxon>Actinomycetota</taxon>
        <taxon>Actinomycetes</taxon>
        <taxon>Micrococcales</taxon>
        <taxon>Microbacteriaceae</taxon>
        <taxon>Microbacterium</taxon>
    </lineage>
</organism>
<accession>A0ABN6X2Z1</accession>
<proteinExistence type="predicted"/>
<keyword evidence="5" id="KW-1185">Reference proteome</keyword>
<evidence type="ECO:0000313" key="4">
    <source>
        <dbReference type="EMBL" id="BDZ39163.1"/>
    </source>
</evidence>
<dbReference type="SUPFAM" id="SSF53697">
    <property type="entry name" value="SIS domain"/>
    <property type="match status" value="1"/>
</dbReference>
<dbReference type="InterPro" id="IPR046348">
    <property type="entry name" value="SIS_dom_sf"/>
</dbReference>